<comment type="subcellular location">
    <subcellularLocation>
        <location evidence="4 17">Cytoplasm</location>
    </subcellularLocation>
</comment>
<dbReference type="EMBL" id="CP015108">
    <property type="protein sequence ID" value="ARF13360.1"/>
    <property type="molecule type" value="Genomic_DNA"/>
</dbReference>
<evidence type="ECO:0000256" key="5">
    <source>
        <dbReference type="ARBA" id="ARBA00007837"/>
    </source>
</evidence>
<dbReference type="InterPro" id="IPR018274">
    <property type="entry name" value="PEP_util_AS"/>
</dbReference>
<dbReference type="Gene3D" id="3.20.20.60">
    <property type="entry name" value="Phosphoenolpyruvate-binding domains"/>
    <property type="match status" value="1"/>
</dbReference>
<gene>
    <name evidence="22" type="ORF">SporoS204_03680</name>
</gene>
<keyword evidence="11 17" id="KW-0808">Transferase</keyword>
<dbReference type="Pfam" id="PF05524">
    <property type="entry name" value="PEP-utilisers_N"/>
    <property type="match status" value="1"/>
</dbReference>
<comment type="similarity">
    <text evidence="5 17">Belongs to the PEP-utilizing enzyme family.</text>
</comment>
<feature type="domain" description="Phosphotransferase system enzyme I N-terminal" evidence="21">
    <location>
        <begin position="6"/>
        <end position="127"/>
    </location>
</feature>
<evidence type="ECO:0000256" key="11">
    <source>
        <dbReference type="ARBA" id="ARBA00022679"/>
    </source>
</evidence>
<dbReference type="InterPro" id="IPR008279">
    <property type="entry name" value="PEP-util_enz_mobile_dom"/>
</dbReference>
<dbReference type="EC" id="2.7.3.9" evidence="6 17"/>
<evidence type="ECO:0000256" key="14">
    <source>
        <dbReference type="ARBA" id="ARBA00022777"/>
    </source>
</evidence>
<evidence type="ECO:0000256" key="17">
    <source>
        <dbReference type="PIRNR" id="PIRNR000732"/>
    </source>
</evidence>
<dbReference type="InterPro" id="IPR000121">
    <property type="entry name" value="PEP_util_C"/>
</dbReference>
<dbReference type="PIRSF" id="PIRSF000732">
    <property type="entry name" value="PTS_enzyme_I"/>
    <property type="match status" value="1"/>
</dbReference>
<evidence type="ECO:0000256" key="9">
    <source>
        <dbReference type="ARBA" id="ARBA00022490"/>
    </source>
</evidence>
<keyword evidence="13 17" id="KW-0479">Metal-binding</keyword>
<keyword evidence="15 17" id="KW-0460">Magnesium</keyword>
<dbReference type="InterPro" id="IPR050499">
    <property type="entry name" value="PEP-utilizing_PTS_enzyme"/>
</dbReference>
<name>A0ABM6JT93_SPOUR</name>
<evidence type="ECO:0000256" key="10">
    <source>
        <dbReference type="ARBA" id="ARBA00022597"/>
    </source>
</evidence>
<dbReference type="NCBIfam" id="TIGR01417">
    <property type="entry name" value="PTS_I_fam"/>
    <property type="match status" value="1"/>
</dbReference>
<dbReference type="InterPro" id="IPR008731">
    <property type="entry name" value="PTS_EIN"/>
</dbReference>
<proteinExistence type="inferred from homology"/>
<protein>
    <recommendedName>
        <fullName evidence="7 17">Phosphoenolpyruvate-protein phosphotransferase</fullName>
        <ecNumber evidence="6 17">2.7.3.9</ecNumber>
    </recommendedName>
    <alternativeName>
        <fullName evidence="16 17">Phosphotransferase system, enzyme I</fullName>
    </alternativeName>
</protein>
<dbReference type="Proteomes" id="UP000192486">
    <property type="component" value="Chromosome"/>
</dbReference>
<dbReference type="InterPro" id="IPR023151">
    <property type="entry name" value="PEP_util_CS"/>
</dbReference>
<keyword evidence="18" id="KW-0175">Coiled coil</keyword>
<keyword evidence="12 17" id="KW-0598">Phosphotransferase system</keyword>
<dbReference type="InterPro" id="IPR015813">
    <property type="entry name" value="Pyrv/PenolPyrv_kinase-like_dom"/>
</dbReference>
<evidence type="ECO:0000256" key="15">
    <source>
        <dbReference type="ARBA" id="ARBA00022842"/>
    </source>
</evidence>
<dbReference type="Pfam" id="PF00391">
    <property type="entry name" value="PEP-utilizers"/>
    <property type="match status" value="1"/>
</dbReference>
<evidence type="ECO:0000259" key="19">
    <source>
        <dbReference type="Pfam" id="PF00391"/>
    </source>
</evidence>
<dbReference type="SUPFAM" id="SSF51621">
    <property type="entry name" value="Phosphoenolpyruvate/pyruvate domain"/>
    <property type="match status" value="1"/>
</dbReference>
<keyword evidence="9 17" id="KW-0963">Cytoplasm</keyword>
<evidence type="ECO:0000256" key="12">
    <source>
        <dbReference type="ARBA" id="ARBA00022683"/>
    </source>
</evidence>
<dbReference type="PROSITE" id="PS00742">
    <property type="entry name" value="PEP_ENZYMES_2"/>
    <property type="match status" value="1"/>
</dbReference>
<dbReference type="PROSITE" id="PS00370">
    <property type="entry name" value="PEP_ENZYMES_PHOS_SITE"/>
    <property type="match status" value="1"/>
</dbReference>
<dbReference type="InterPro" id="IPR036637">
    <property type="entry name" value="Phosphohistidine_dom_sf"/>
</dbReference>
<evidence type="ECO:0000256" key="7">
    <source>
        <dbReference type="ARBA" id="ARBA00016544"/>
    </source>
</evidence>
<dbReference type="SUPFAM" id="SSF52009">
    <property type="entry name" value="Phosphohistidine domain"/>
    <property type="match status" value="1"/>
</dbReference>
<evidence type="ECO:0000259" key="20">
    <source>
        <dbReference type="Pfam" id="PF02896"/>
    </source>
</evidence>
<dbReference type="InterPro" id="IPR036618">
    <property type="entry name" value="PtsI_HPr-bd_sf"/>
</dbReference>
<evidence type="ECO:0000256" key="3">
    <source>
        <dbReference type="ARBA" id="ARBA00002728"/>
    </source>
</evidence>
<feature type="coiled-coil region" evidence="18">
    <location>
        <begin position="27"/>
        <end position="54"/>
    </location>
</feature>
<keyword evidence="23" id="KW-1185">Reference proteome</keyword>
<dbReference type="InterPro" id="IPR040442">
    <property type="entry name" value="Pyrv_kinase-like_dom_sf"/>
</dbReference>
<dbReference type="SUPFAM" id="SSF47831">
    <property type="entry name" value="Enzyme I of the PEP:sugar phosphotransferase system HPr-binding (sub)domain"/>
    <property type="match status" value="1"/>
</dbReference>
<evidence type="ECO:0000256" key="2">
    <source>
        <dbReference type="ARBA" id="ARBA00001946"/>
    </source>
</evidence>
<evidence type="ECO:0000259" key="21">
    <source>
        <dbReference type="Pfam" id="PF05524"/>
    </source>
</evidence>
<comment type="catalytic activity">
    <reaction evidence="1 17">
        <text>L-histidyl-[protein] + phosphoenolpyruvate = N(pros)-phospho-L-histidyl-[protein] + pyruvate</text>
        <dbReference type="Rhea" id="RHEA:23880"/>
        <dbReference type="Rhea" id="RHEA-COMP:9745"/>
        <dbReference type="Rhea" id="RHEA-COMP:9746"/>
        <dbReference type="ChEBI" id="CHEBI:15361"/>
        <dbReference type="ChEBI" id="CHEBI:29979"/>
        <dbReference type="ChEBI" id="CHEBI:58702"/>
        <dbReference type="ChEBI" id="CHEBI:64837"/>
        <dbReference type="EC" id="2.7.3.9"/>
    </reaction>
</comment>
<reference evidence="22 23" key="1">
    <citation type="submission" date="2016-04" db="EMBL/GenBank/DDBJ databases">
        <title>Comparative Genomics and Epigenetics of Sporosarcina ureae.</title>
        <authorList>
            <person name="Oliver A.S."/>
            <person name="Cooper K.K."/>
        </authorList>
    </citation>
    <scope>NUCLEOTIDE SEQUENCE [LARGE SCALE GENOMIC DNA]</scope>
    <source>
        <strain evidence="22 23">S204</strain>
    </source>
</reference>
<dbReference type="Gene3D" id="1.10.274.10">
    <property type="entry name" value="PtsI, HPr-binding domain"/>
    <property type="match status" value="1"/>
</dbReference>
<evidence type="ECO:0000256" key="6">
    <source>
        <dbReference type="ARBA" id="ARBA00012232"/>
    </source>
</evidence>
<feature type="domain" description="PEP-utilising enzyme C-terminal" evidence="20">
    <location>
        <begin position="251"/>
        <end position="541"/>
    </location>
</feature>
<feature type="domain" description="PEP-utilising enzyme mobile" evidence="19">
    <location>
        <begin position="154"/>
        <end position="226"/>
    </location>
</feature>
<evidence type="ECO:0000256" key="13">
    <source>
        <dbReference type="ARBA" id="ARBA00022723"/>
    </source>
</evidence>
<comment type="cofactor">
    <cofactor evidence="2 17">
        <name>Mg(2+)</name>
        <dbReference type="ChEBI" id="CHEBI:18420"/>
    </cofactor>
</comment>
<keyword evidence="14 17" id="KW-0418">Kinase</keyword>
<keyword evidence="10 17" id="KW-0762">Sugar transport</keyword>
<sequence>MEKILQGIPASNGISIAKAFRLENAELTVLKESISDLSAEIDRLQSALSHSRSELTTIQRQTQEKFSEQEAAIFSAHLLVLDDPDLSAAITDTIQTQHVNAEYAVQEAANLYVSMFEAMDDPYMRERAADIRDVTKRILSHLLGVSIQSPKAITQEVVIIAEDLTPSHTVQLNPELIKGFVTDIGGPTSHSAILARTLEIPAVVGSKTAMATIQNGEIIIVDGEAGRVIVNPDAETLVAYQEKQHAFAKQKAEWQLLANEPAITLDSHRVELSGNIGTPDDVESVLKNGGEAIGLFRTEFLYMGKEQFPTEDEQFEAYKSVLEQMNGKATIVRTLDIGGDKELPYLQLPHEANPFLGLRAIRLCLDHEEMFRTQLRALLRASIYGNLRIMFPMITTIDEFRQAKEIFLDVKQQLISEKIDVNETIQLGIMVETPAVAILADIFAKEVDFFSIGSNDLIQYTMAADRMNEHVSYLYQPYNPSILRFIKMIIDAAHKEGKMVGMCGEMARDETAIPILLGMGLDEFSMSASSILRARSQIQKLSKATLENQIDHILSLSTADEVLQFIKSLDS</sequence>
<evidence type="ECO:0000256" key="4">
    <source>
        <dbReference type="ARBA" id="ARBA00004496"/>
    </source>
</evidence>
<organism evidence="22 23">
    <name type="scientific">Sporosarcina ureae</name>
    <dbReference type="NCBI Taxonomy" id="1571"/>
    <lineage>
        <taxon>Bacteria</taxon>
        <taxon>Bacillati</taxon>
        <taxon>Bacillota</taxon>
        <taxon>Bacilli</taxon>
        <taxon>Bacillales</taxon>
        <taxon>Caryophanaceae</taxon>
        <taxon>Sporosarcina</taxon>
    </lineage>
</organism>
<dbReference type="PANTHER" id="PTHR46244:SF3">
    <property type="entry name" value="PHOSPHOENOLPYRUVATE-PROTEIN PHOSPHOTRANSFERASE"/>
    <property type="match status" value="1"/>
</dbReference>
<evidence type="ECO:0000256" key="18">
    <source>
        <dbReference type="SAM" id="Coils"/>
    </source>
</evidence>
<evidence type="ECO:0000256" key="16">
    <source>
        <dbReference type="ARBA" id="ARBA00033235"/>
    </source>
</evidence>
<dbReference type="InterPro" id="IPR006318">
    <property type="entry name" value="PTS_EI-like"/>
</dbReference>
<dbReference type="PRINTS" id="PR01736">
    <property type="entry name" value="PHPHTRNFRASE"/>
</dbReference>
<dbReference type="RefSeq" id="WP_029052777.1">
    <property type="nucleotide sequence ID" value="NZ_CP015108.1"/>
</dbReference>
<evidence type="ECO:0000256" key="1">
    <source>
        <dbReference type="ARBA" id="ARBA00000683"/>
    </source>
</evidence>
<evidence type="ECO:0000256" key="8">
    <source>
        <dbReference type="ARBA" id="ARBA00022448"/>
    </source>
</evidence>
<dbReference type="InterPro" id="IPR024692">
    <property type="entry name" value="PTS_EI"/>
</dbReference>
<evidence type="ECO:0000313" key="23">
    <source>
        <dbReference type="Proteomes" id="UP000192486"/>
    </source>
</evidence>
<evidence type="ECO:0000313" key="22">
    <source>
        <dbReference type="EMBL" id="ARF13360.1"/>
    </source>
</evidence>
<dbReference type="Pfam" id="PF02896">
    <property type="entry name" value="PEP-utilizers_C"/>
    <property type="match status" value="1"/>
</dbReference>
<accession>A0ABM6JT93</accession>
<comment type="function">
    <text evidence="3 17">General (non sugar-specific) component of the phosphoenolpyruvate-dependent sugar phosphotransferase system (sugar PTS). This major carbohydrate active-transport system catalyzes the phosphorylation of incoming sugar substrates concomitantly with their translocation across the cell membrane. Enzyme I transfers the phosphoryl group from phosphoenolpyruvate (PEP) to the phosphoryl carrier protein (HPr).</text>
</comment>
<dbReference type="Gene3D" id="3.50.30.10">
    <property type="entry name" value="Phosphohistidine domain"/>
    <property type="match status" value="1"/>
</dbReference>
<dbReference type="PANTHER" id="PTHR46244">
    <property type="entry name" value="PHOSPHOENOLPYRUVATE-PROTEIN PHOSPHOTRANSFERASE"/>
    <property type="match status" value="1"/>
</dbReference>
<keyword evidence="8 17" id="KW-0813">Transport</keyword>